<keyword evidence="10" id="KW-0862">Zinc</keyword>
<evidence type="ECO:0000313" key="16">
    <source>
        <dbReference type="EMBL" id="OAF70504.1"/>
    </source>
</evidence>
<evidence type="ECO:0000256" key="1">
    <source>
        <dbReference type="ARBA" id="ARBA00000900"/>
    </source>
</evidence>
<gene>
    <name evidence="16" type="ORF">A3Q56_01748</name>
</gene>
<evidence type="ECO:0000256" key="3">
    <source>
        <dbReference type="ARBA" id="ARBA00004906"/>
    </source>
</evidence>
<dbReference type="Gene3D" id="3.30.40.10">
    <property type="entry name" value="Zinc/RING finger domain, C3HC4 (zinc finger)"/>
    <property type="match status" value="1"/>
</dbReference>
<evidence type="ECO:0000256" key="4">
    <source>
        <dbReference type="ARBA" id="ARBA00012483"/>
    </source>
</evidence>
<dbReference type="OrthoDB" id="1108038at2759"/>
<dbReference type="Proteomes" id="UP000078046">
    <property type="component" value="Unassembled WGS sequence"/>
</dbReference>
<feature type="transmembrane region" description="Helical" evidence="14">
    <location>
        <begin position="708"/>
        <end position="729"/>
    </location>
</feature>
<evidence type="ECO:0000313" key="17">
    <source>
        <dbReference type="Proteomes" id="UP000078046"/>
    </source>
</evidence>
<evidence type="ECO:0000259" key="15">
    <source>
        <dbReference type="PROSITE" id="PS51292"/>
    </source>
</evidence>
<comment type="pathway">
    <text evidence="3">Protein modification; protein ubiquitination.</text>
</comment>
<feature type="transmembrane region" description="Helical" evidence="14">
    <location>
        <begin position="749"/>
        <end position="778"/>
    </location>
</feature>
<feature type="transmembrane region" description="Helical" evidence="14">
    <location>
        <begin position="340"/>
        <end position="361"/>
    </location>
</feature>
<feature type="domain" description="RING-CH-type" evidence="15">
    <location>
        <begin position="1"/>
        <end position="62"/>
    </location>
</feature>
<evidence type="ECO:0000256" key="2">
    <source>
        <dbReference type="ARBA" id="ARBA00004141"/>
    </source>
</evidence>
<dbReference type="InterPro" id="IPR013083">
    <property type="entry name" value="Znf_RING/FYVE/PHD"/>
</dbReference>
<keyword evidence="12 14" id="KW-0472">Membrane</keyword>
<evidence type="ECO:0000256" key="6">
    <source>
        <dbReference type="ARBA" id="ARBA00022692"/>
    </source>
</evidence>
<dbReference type="InterPro" id="IPR011016">
    <property type="entry name" value="Znf_RING-CH"/>
</dbReference>
<dbReference type="PROSITE" id="PS51292">
    <property type="entry name" value="ZF_RING_CH"/>
    <property type="match status" value="1"/>
</dbReference>
<dbReference type="CDD" id="cd16495">
    <property type="entry name" value="RING_CH-C4HC3_MARCH"/>
    <property type="match status" value="1"/>
</dbReference>
<dbReference type="AlphaFoldDB" id="A0A177BAP4"/>
<evidence type="ECO:0000256" key="8">
    <source>
        <dbReference type="ARBA" id="ARBA00022771"/>
    </source>
</evidence>
<comment type="caution">
    <text evidence="16">The sequence shown here is derived from an EMBL/GenBank/DDBJ whole genome shotgun (WGS) entry which is preliminary data.</text>
</comment>
<evidence type="ECO:0000256" key="7">
    <source>
        <dbReference type="ARBA" id="ARBA00022723"/>
    </source>
</evidence>
<feature type="transmembrane region" description="Helical" evidence="14">
    <location>
        <begin position="438"/>
        <end position="459"/>
    </location>
</feature>
<keyword evidence="17" id="KW-1185">Reference proteome</keyword>
<feature type="transmembrane region" description="Helical" evidence="14">
    <location>
        <begin position="661"/>
        <end position="687"/>
    </location>
</feature>
<sequence>MSNTELDLCRVCRDSESSINPFSSPCLCTGTQAYIHEYCLQKWISIKKINNCEICGHEFVFKSVLESQYFKWYLTYISAPFDYSVGRWQILVKYFASFSIIVNLFMMKILFYIEEFYLHLLYGTLVFMFIIIIIIDSRALYDTLLHDNGPTWFNLKYVGDTVINTNNENGVPVFNDDNVNVADFANPIVDSSEEFDDSASNSSTGEADLQADVENPETDNPNNNPAVFDGRNIFRTPLNDLYWQNLMDINPDFSFLRIAPVIFAMILIFNYLLFYLPIKIGHFVMHSYVSNEVTFKSIVFIYTGYIVYMSIAYIFYELLYRLKVYKYGYFFGFAHFTIKLIVLVVYTMMVFPALIGFWIDICSLKLMNTKLSIRFVEYNQAPMLFLFSRFIVGCSWIVYFNSFIIYMKLICKESALSMIAKFKAASVKEWYSLGWKSLIRCTFGSVFLNGMATIIVIWLPTKFTITFLPGLIPFKVDGFITHYFASDLIIAITICSPLIKVRILRNFLRLTLILIVHFASSAVGVRDYFLGKRSFANYMVLNLRLDMNNNFWDNPDTDEIFESEDDKVENTHISFKFYRIIGFWILFCFTLFILSLIIIITPLLLGRSILNKKNDFTAYFVGFVVIIICKIILLKTILYLFEWKKNDTSVSLSNFLKMTKSLLSLSILFFLMLYIYPYILGLNLYYFVIRVVIPFNVCSRYVNFYLRILGLFSFKLILIKITLFSNMVIRQHILEILFQPINRLDLFKALRHVCLPLMIWPVSTLVIRKAIVVLLFYMQPELMKYKPKYIYTPEILISVYLLIPHKPKSCFCTQNYK</sequence>
<evidence type="ECO:0000256" key="14">
    <source>
        <dbReference type="SAM" id="Phobius"/>
    </source>
</evidence>
<proteinExistence type="predicted"/>
<comment type="subcellular location">
    <subcellularLocation>
        <location evidence="2">Membrane</location>
        <topology evidence="2">Multi-pass membrane protein</topology>
    </subcellularLocation>
</comment>
<evidence type="ECO:0000256" key="11">
    <source>
        <dbReference type="ARBA" id="ARBA00022989"/>
    </source>
</evidence>
<feature type="transmembrane region" description="Helical" evidence="14">
    <location>
        <begin position="617"/>
        <end position="641"/>
    </location>
</feature>
<dbReference type="Pfam" id="PF12906">
    <property type="entry name" value="RINGv"/>
    <property type="match status" value="1"/>
</dbReference>
<evidence type="ECO:0000256" key="10">
    <source>
        <dbReference type="ARBA" id="ARBA00022833"/>
    </source>
</evidence>
<keyword evidence="8" id="KW-0863">Zinc-finger</keyword>
<dbReference type="GO" id="GO:0008270">
    <property type="term" value="F:zinc ion binding"/>
    <property type="evidence" value="ECO:0007669"/>
    <property type="project" value="UniProtKB-KW"/>
</dbReference>
<keyword evidence="9" id="KW-0833">Ubl conjugation pathway</keyword>
<reference evidence="16 17" key="1">
    <citation type="submission" date="2016-04" db="EMBL/GenBank/DDBJ databases">
        <title>The genome of Intoshia linei affirms orthonectids as highly simplified spiralians.</title>
        <authorList>
            <person name="Mikhailov K.V."/>
            <person name="Slusarev G.S."/>
            <person name="Nikitin M.A."/>
            <person name="Logacheva M.D."/>
            <person name="Penin A."/>
            <person name="Aleoshin V."/>
            <person name="Panchin Y.V."/>
        </authorList>
    </citation>
    <scope>NUCLEOTIDE SEQUENCE [LARGE SCALE GENOMIC DNA]</scope>
    <source>
        <strain evidence="16">Intl2013</strain>
        <tissue evidence="16">Whole animal</tissue>
    </source>
</reference>
<feature type="transmembrane region" description="Helical" evidence="14">
    <location>
        <begin position="479"/>
        <end position="499"/>
    </location>
</feature>
<feature type="transmembrane region" description="Helical" evidence="14">
    <location>
        <begin position="581"/>
        <end position="605"/>
    </location>
</feature>
<dbReference type="PANTHER" id="PTHR13145:SF0">
    <property type="entry name" value="E3 UBIQUITIN-PROTEIN LIGASE MARCHF6"/>
    <property type="match status" value="1"/>
</dbReference>
<feature type="transmembrane region" description="Helical" evidence="14">
    <location>
        <begin position="298"/>
        <end position="319"/>
    </location>
</feature>
<name>A0A177BAP4_9BILA</name>
<dbReference type="GO" id="GO:0005789">
    <property type="term" value="C:endoplasmic reticulum membrane"/>
    <property type="evidence" value="ECO:0007669"/>
    <property type="project" value="TreeGrafter"/>
</dbReference>
<accession>A0A177BAP4</accession>
<feature type="transmembrane region" description="Helical" evidence="14">
    <location>
        <begin position="91"/>
        <end position="110"/>
    </location>
</feature>
<feature type="transmembrane region" description="Helical" evidence="14">
    <location>
        <begin position="255"/>
        <end position="278"/>
    </location>
</feature>
<comment type="catalytic activity">
    <reaction evidence="1">
        <text>S-ubiquitinyl-[E2 ubiquitin-conjugating enzyme]-L-cysteine + [acceptor protein]-L-lysine = [E2 ubiquitin-conjugating enzyme]-L-cysteine + N(6)-ubiquitinyl-[acceptor protein]-L-lysine.</text>
        <dbReference type="EC" id="2.3.2.27"/>
    </reaction>
</comment>
<dbReference type="EMBL" id="LWCA01000140">
    <property type="protein sequence ID" value="OAF70504.1"/>
    <property type="molecule type" value="Genomic_DNA"/>
</dbReference>
<dbReference type="SMART" id="SM00744">
    <property type="entry name" value="RINGv"/>
    <property type="match status" value="1"/>
</dbReference>
<keyword evidence="11 14" id="KW-1133">Transmembrane helix</keyword>
<evidence type="ECO:0000256" key="5">
    <source>
        <dbReference type="ARBA" id="ARBA00022679"/>
    </source>
</evidence>
<dbReference type="PANTHER" id="PTHR13145">
    <property type="entry name" value="SSM4 PROTEIN"/>
    <property type="match status" value="1"/>
</dbReference>
<evidence type="ECO:0000256" key="9">
    <source>
        <dbReference type="ARBA" id="ARBA00022786"/>
    </source>
</evidence>
<organism evidence="16 17">
    <name type="scientific">Intoshia linei</name>
    <dbReference type="NCBI Taxonomy" id="1819745"/>
    <lineage>
        <taxon>Eukaryota</taxon>
        <taxon>Metazoa</taxon>
        <taxon>Spiralia</taxon>
        <taxon>Lophotrochozoa</taxon>
        <taxon>Mesozoa</taxon>
        <taxon>Orthonectida</taxon>
        <taxon>Rhopaluridae</taxon>
        <taxon>Intoshia</taxon>
    </lineage>
</organism>
<feature type="transmembrane region" description="Helical" evidence="14">
    <location>
        <begin position="381"/>
        <end position="406"/>
    </location>
</feature>
<evidence type="ECO:0000256" key="12">
    <source>
        <dbReference type="ARBA" id="ARBA00023136"/>
    </source>
</evidence>
<dbReference type="EC" id="2.3.2.27" evidence="4"/>
<keyword evidence="5" id="KW-0808">Transferase</keyword>
<dbReference type="GO" id="GO:0061630">
    <property type="term" value="F:ubiquitin protein ligase activity"/>
    <property type="evidence" value="ECO:0007669"/>
    <property type="project" value="UniProtKB-EC"/>
</dbReference>
<dbReference type="SUPFAM" id="SSF57850">
    <property type="entry name" value="RING/U-box"/>
    <property type="match status" value="1"/>
</dbReference>
<feature type="transmembrane region" description="Helical" evidence="14">
    <location>
        <begin position="506"/>
        <end position="525"/>
    </location>
</feature>
<keyword evidence="6 14" id="KW-0812">Transmembrane</keyword>
<protein>
    <recommendedName>
        <fullName evidence="4">RING-type E3 ubiquitin transferase</fullName>
        <ecNumber evidence="4">2.3.2.27</ecNumber>
    </recommendedName>
</protein>
<feature type="transmembrane region" description="Helical" evidence="14">
    <location>
        <begin position="116"/>
        <end position="135"/>
    </location>
</feature>
<evidence type="ECO:0000256" key="13">
    <source>
        <dbReference type="SAM" id="MobiDB-lite"/>
    </source>
</evidence>
<feature type="region of interest" description="Disordered" evidence="13">
    <location>
        <begin position="192"/>
        <end position="224"/>
    </location>
</feature>
<dbReference type="GO" id="GO:0036503">
    <property type="term" value="P:ERAD pathway"/>
    <property type="evidence" value="ECO:0007669"/>
    <property type="project" value="TreeGrafter"/>
</dbReference>
<keyword evidence="7" id="KW-0479">Metal-binding</keyword>